<dbReference type="EMBL" id="SMFN01000017">
    <property type="protein sequence ID" value="TDE02035.1"/>
    <property type="molecule type" value="Genomic_DNA"/>
</dbReference>
<evidence type="ECO:0000259" key="1">
    <source>
        <dbReference type="Pfam" id="PF00535"/>
    </source>
</evidence>
<protein>
    <submittedName>
        <fullName evidence="2">Glycosyltransferase</fullName>
    </submittedName>
</protein>
<sequence length="515" mass="59782">MDNLQLKEYTTAAGEILLYAGNPDFRQLEVLSQGAGDIWHSSFEQGYKNAFPELVYQTAVFFWYLNDFDGLDQCVSWRVNPNAFAVRKSVWEITKGFDVDYDNLQMQGLDYGFRCIRFLGVVPMYVNNLFSEAKKEIVFISQTDRHLFFRKNYKISHAVFMIFRLGIWKISEWKTFFKIKGNFKKRKEASIFPPRKLNEVQGNPSVSYIIPTMFRQEYTLQLLKDLATQIYKPEQVIVVDATPKDQRDEALYQQNKYPFDLTVIWQQSKGSCKARNEAIALCSGDYIVFGDDDIRIPADFIENHIRLLQTYDVGACNGLDIRAEVHTQDLDDLKRKLENSDLYGKIVGCTPSFSNANSCVKREYVEQLIGNDVNFDGGYGEDSDFGMSLSKIGVTVLFNPFSTNLHLKPPTGGYRFWGNQAKIIGKKRKKQPWELDTPVRGVKPVPSPTVMYGILKHYTPKQLIEYKYKHFTYYLFSGSRLGMLYRLLRIPYKNRQFKKSLFYARKLINLGTRHQ</sequence>
<keyword evidence="3" id="KW-1185">Reference proteome</keyword>
<dbReference type="PANTHER" id="PTHR43685:SF2">
    <property type="entry name" value="GLYCOSYLTRANSFERASE 2-LIKE DOMAIN-CONTAINING PROTEIN"/>
    <property type="match status" value="1"/>
</dbReference>
<dbReference type="InterPro" id="IPR050834">
    <property type="entry name" value="Glycosyltransf_2"/>
</dbReference>
<accession>A0A4R5CVW7</accession>
<organism evidence="2 3">
    <name type="scientific">Flavobacterium sandaracinum</name>
    <dbReference type="NCBI Taxonomy" id="2541733"/>
    <lineage>
        <taxon>Bacteria</taxon>
        <taxon>Pseudomonadati</taxon>
        <taxon>Bacteroidota</taxon>
        <taxon>Flavobacteriia</taxon>
        <taxon>Flavobacteriales</taxon>
        <taxon>Flavobacteriaceae</taxon>
        <taxon>Flavobacterium</taxon>
    </lineage>
</organism>
<comment type="caution">
    <text evidence="2">The sequence shown here is derived from an EMBL/GenBank/DDBJ whole genome shotgun (WGS) entry which is preliminary data.</text>
</comment>
<dbReference type="Gene3D" id="3.90.550.10">
    <property type="entry name" value="Spore Coat Polysaccharide Biosynthesis Protein SpsA, Chain A"/>
    <property type="match status" value="1"/>
</dbReference>
<keyword evidence="2" id="KW-0808">Transferase</keyword>
<dbReference type="PANTHER" id="PTHR43685">
    <property type="entry name" value="GLYCOSYLTRANSFERASE"/>
    <property type="match status" value="1"/>
</dbReference>
<dbReference type="SUPFAM" id="SSF53448">
    <property type="entry name" value="Nucleotide-diphospho-sugar transferases"/>
    <property type="match status" value="1"/>
</dbReference>
<gene>
    <name evidence="2" type="ORF">E0F91_13160</name>
</gene>
<dbReference type="GO" id="GO:0016740">
    <property type="term" value="F:transferase activity"/>
    <property type="evidence" value="ECO:0007669"/>
    <property type="project" value="UniProtKB-KW"/>
</dbReference>
<dbReference type="InterPro" id="IPR029044">
    <property type="entry name" value="Nucleotide-diphossugar_trans"/>
</dbReference>
<dbReference type="Proteomes" id="UP000294644">
    <property type="component" value="Unassembled WGS sequence"/>
</dbReference>
<reference evidence="2 3" key="1">
    <citation type="submission" date="2019-03" db="EMBL/GenBank/DDBJ databases">
        <title>Flavobacterium LB-D12 sp. nov., isolated from arctic soil.</title>
        <authorList>
            <person name="Chaudhary D.K."/>
        </authorList>
    </citation>
    <scope>NUCLEOTIDE SEQUENCE [LARGE SCALE GENOMIC DNA]</scope>
    <source>
        <strain evidence="2 3">LB-D12</strain>
    </source>
</reference>
<evidence type="ECO:0000313" key="2">
    <source>
        <dbReference type="EMBL" id="TDE02035.1"/>
    </source>
</evidence>
<dbReference type="AlphaFoldDB" id="A0A4R5CVW7"/>
<name>A0A4R5CVW7_9FLAO</name>
<dbReference type="RefSeq" id="WP_132066922.1">
    <property type="nucleotide sequence ID" value="NZ_SMFN01000017.1"/>
</dbReference>
<evidence type="ECO:0000313" key="3">
    <source>
        <dbReference type="Proteomes" id="UP000294644"/>
    </source>
</evidence>
<feature type="domain" description="Glycosyltransferase 2-like" evidence="1">
    <location>
        <begin position="207"/>
        <end position="316"/>
    </location>
</feature>
<dbReference type="Pfam" id="PF00535">
    <property type="entry name" value="Glycos_transf_2"/>
    <property type="match status" value="1"/>
</dbReference>
<dbReference type="InterPro" id="IPR001173">
    <property type="entry name" value="Glyco_trans_2-like"/>
</dbReference>
<proteinExistence type="predicted"/>
<dbReference type="OrthoDB" id="1326385at2"/>